<feature type="compositionally biased region" description="Basic and acidic residues" evidence="1">
    <location>
        <begin position="16"/>
        <end position="25"/>
    </location>
</feature>
<gene>
    <name evidence="2" type="ORF">JBS370_LOCUS34511</name>
</gene>
<reference evidence="2" key="1">
    <citation type="submission" date="2021-02" db="EMBL/GenBank/DDBJ databases">
        <authorList>
            <person name="Nowell W R."/>
        </authorList>
    </citation>
    <scope>NUCLEOTIDE SEQUENCE</scope>
</reference>
<accession>A0A819ZC33</accession>
<feature type="region of interest" description="Disordered" evidence="1">
    <location>
        <begin position="11"/>
        <end position="41"/>
    </location>
</feature>
<evidence type="ECO:0000256" key="1">
    <source>
        <dbReference type="SAM" id="MobiDB-lite"/>
    </source>
</evidence>
<organism evidence="2 3">
    <name type="scientific">Rotaria sordida</name>
    <dbReference type="NCBI Taxonomy" id="392033"/>
    <lineage>
        <taxon>Eukaryota</taxon>
        <taxon>Metazoa</taxon>
        <taxon>Spiralia</taxon>
        <taxon>Gnathifera</taxon>
        <taxon>Rotifera</taxon>
        <taxon>Eurotatoria</taxon>
        <taxon>Bdelloidea</taxon>
        <taxon>Philodinida</taxon>
        <taxon>Philodinidae</taxon>
        <taxon>Rotaria</taxon>
    </lineage>
</organism>
<evidence type="ECO:0000313" key="3">
    <source>
        <dbReference type="Proteomes" id="UP000663836"/>
    </source>
</evidence>
<feature type="non-terminal residue" evidence="2">
    <location>
        <position position="1"/>
    </location>
</feature>
<protein>
    <submittedName>
        <fullName evidence="2">Uncharacterized protein</fullName>
    </submittedName>
</protein>
<proteinExistence type="predicted"/>
<dbReference type="AlphaFoldDB" id="A0A819ZC33"/>
<dbReference type="Proteomes" id="UP000663836">
    <property type="component" value="Unassembled WGS sequence"/>
</dbReference>
<comment type="caution">
    <text evidence="2">The sequence shown here is derived from an EMBL/GenBank/DDBJ whole genome shotgun (WGS) entry which is preliminary data.</text>
</comment>
<dbReference type="EMBL" id="CAJOBD010011007">
    <property type="protein sequence ID" value="CAF4161219.1"/>
    <property type="molecule type" value="Genomic_DNA"/>
</dbReference>
<name>A0A819ZC33_9BILA</name>
<evidence type="ECO:0000313" key="2">
    <source>
        <dbReference type="EMBL" id="CAF4161219.1"/>
    </source>
</evidence>
<sequence>VSFGLVSAGGFGRPSGDSHHDDSHHGGPIGERNSGNTKESKLCDNSTLVQSYVNQMQTTITQLNNNDSFTNFFQQRKEELSYLQNADNTAFLTSNCTQYFKNLDAARASDKVAQNLRARNTDIANRLLENILDNCQTQVRDYGRQKFRSVHKY</sequence>